<dbReference type="NCBIfam" id="TIGR00229">
    <property type="entry name" value="sensory_box"/>
    <property type="match status" value="3"/>
</dbReference>
<dbReference type="EC" id="2.7.13.3" evidence="2"/>
<feature type="coiled-coil region" evidence="6">
    <location>
        <begin position="550"/>
        <end position="580"/>
    </location>
</feature>
<organism evidence="10 11">
    <name type="scientific">Zunongwangia mangrovi</name>
    <dbReference type="NCBI Taxonomy" id="1334022"/>
    <lineage>
        <taxon>Bacteria</taxon>
        <taxon>Pseudomonadati</taxon>
        <taxon>Bacteroidota</taxon>
        <taxon>Flavobacteriia</taxon>
        <taxon>Flavobacteriales</taxon>
        <taxon>Flavobacteriaceae</taxon>
        <taxon>Zunongwangia</taxon>
    </lineage>
</organism>
<dbReference type="Pfam" id="PF02518">
    <property type="entry name" value="HATPase_c"/>
    <property type="match status" value="1"/>
</dbReference>
<dbReference type="SUPFAM" id="SSF55874">
    <property type="entry name" value="ATPase domain of HSP90 chaperone/DNA topoisomerase II/histidine kinase"/>
    <property type="match status" value="1"/>
</dbReference>
<dbReference type="AlphaFoldDB" id="A0A1I1KUB4"/>
<comment type="catalytic activity">
    <reaction evidence="1">
        <text>ATP + protein L-histidine = ADP + protein N-phospho-L-histidine.</text>
        <dbReference type="EC" id="2.7.13.3"/>
    </reaction>
</comment>
<dbReference type="InterPro" id="IPR013767">
    <property type="entry name" value="PAS_fold"/>
</dbReference>
<feature type="coiled-coil region" evidence="6">
    <location>
        <begin position="7"/>
        <end position="59"/>
    </location>
</feature>
<dbReference type="InterPro" id="IPR001610">
    <property type="entry name" value="PAC"/>
</dbReference>
<dbReference type="InterPro" id="IPR003661">
    <property type="entry name" value="HisK_dim/P_dom"/>
</dbReference>
<dbReference type="CDD" id="cd00130">
    <property type="entry name" value="PAS"/>
    <property type="match status" value="3"/>
</dbReference>
<dbReference type="Pfam" id="PF08447">
    <property type="entry name" value="PAS_3"/>
    <property type="match status" value="1"/>
</dbReference>
<dbReference type="SUPFAM" id="SSF55785">
    <property type="entry name" value="PYP-like sensor domain (PAS domain)"/>
    <property type="match status" value="4"/>
</dbReference>
<evidence type="ECO:0000313" key="11">
    <source>
        <dbReference type="Proteomes" id="UP000199438"/>
    </source>
</evidence>
<dbReference type="Gene3D" id="3.30.450.20">
    <property type="entry name" value="PAS domain"/>
    <property type="match status" value="4"/>
</dbReference>
<dbReference type="SMART" id="SM00387">
    <property type="entry name" value="HATPase_c"/>
    <property type="match status" value="1"/>
</dbReference>
<dbReference type="RefSeq" id="WP_092543557.1">
    <property type="nucleotide sequence ID" value="NZ_FOKV01000006.1"/>
</dbReference>
<dbReference type="OrthoDB" id="9781208at2"/>
<dbReference type="SUPFAM" id="SSF47384">
    <property type="entry name" value="Homodimeric domain of signal transducing histidine kinase"/>
    <property type="match status" value="1"/>
</dbReference>
<name>A0A1I1KUB4_9FLAO</name>
<feature type="domain" description="PAS" evidence="8">
    <location>
        <begin position="181"/>
        <end position="237"/>
    </location>
</feature>
<dbReference type="InterPro" id="IPR036890">
    <property type="entry name" value="HATPase_C_sf"/>
</dbReference>
<evidence type="ECO:0000256" key="4">
    <source>
        <dbReference type="ARBA" id="ARBA00022679"/>
    </source>
</evidence>
<dbReference type="InterPro" id="IPR000700">
    <property type="entry name" value="PAS-assoc_C"/>
</dbReference>
<keyword evidence="5 10" id="KW-0418">Kinase</keyword>
<dbReference type="SMART" id="SM00388">
    <property type="entry name" value="HisKA"/>
    <property type="match status" value="1"/>
</dbReference>
<dbReference type="PROSITE" id="PS50109">
    <property type="entry name" value="HIS_KIN"/>
    <property type="match status" value="1"/>
</dbReference>
<dbReference type="InterPro" id="IPR052162">
    <property type="entry name" value="Sensor_kinase/Photoreceptor"/>
</dbReference>
<feature type="domain" description="Histidine kinase" evidence="7">
    <location>
        <begin position="580"/>
        <end position="789"/>
    </location>
</feature>
<evidence type="ECO:0000259" key="7">
    <source>
        <dbReference type="PROSITE" id="PS50109"/>
    </source>
</evidence>
<sequence>MEPTNKIEILERALEREKKARKLAEKILEEKSTELYDLSEALRQSNNRLKELLNEKTSQLEGVFVNIIDAYIVMDIQGNVLKMNQAAKDMLGYDNEKELVNLLNLVHSDYAEYTAAAFKQLYHTGSYNDYKSRIITKEGTEKIVQINASIIYDRDGKPVAAQGVARDITEEIEIKRQLESQNKQLDLIFDNSPIGISLTKTNFKGLLKVNKALVSMFGYTLEEFNNLSIKDVTHPEDEVSSEKLRQMIEGEIESYTINKRYIKKSGETLWAKTRVAAIRDEAGKILYQVATVEDITKEKIAKEKIEESENRLSTLIVNLQTGILLEDENRKILLTNNKFCNLFGIQASPEVLKGADCSNAAEENKSYFKDPEQFVNRIDELLDKKEIVIGEELELVNGSIYERSYIPIYHEGKYKGHLWSYDDVTIQKNYKESLKAQKEKYSSIIANMNLGLLEVDLKDTILMANQSFTEMSGYTEDELVGKTASDIFLIPESQAEFNKNDKIRQKGVSNSYEVRVRTKDNQLRYWLVSGAPNYDVNGKMLGSIGIHLDITEMKLLEAQKEQLLKNLEQQNEHLNEYAHIVSHDLKSPLRNISALLSWTKEDFREKLGEESMMNLDLMQGKVEKMDHLIENILRYSSIEDGNIQKQELDLQELVLEILGLIYIPEHIKVTILNKLPVIYGDRTRIQQVFQNLLSNAVNYIDKEKGFVEIDYTENTTHYTFSIKDNGIGIEKEHHQRIFKIFNALGTHEKSTGVGLSIVKKVIDLYEGEIWLDSEVGKGTVFFFSLKKQI</sequence>
<feature type="domain" description="PAS" evidence="8">
    <location>
        <begin position="56"/>
        <end position="125"/>
    </location>
</feature>
<keyword evidence="11" id="KW-1185">Reference proteome</keyword>
<dbReference type="PANTHER" id="PTHR43304">
    <property type="entry name" value="PHYTOCHROME-LIKE PROTEIN CPH1"/>
    <property type="match status" value="1"/>
</dbReference>
<dbReference type="STRING" id="1334022.SAMN04487907_106146"/>
<dbReference type="PROSITE" id="PS50112">
    <property type="entry name" value="PAS"/>
    <property type="match status" value="3"/>
</dbReference>
<feature type="domain" description="PAS" evidence="8">
    <location>
        <begin position="437"/>
        <end position="511"/>
    </location>
</feature>
<accession>A0A1I1KUB4</accession>
<evidence type="ECO:0000259" key="8">
    <source>
        <dbReference type="PROSITE" id="PS50112"/>
    </source>
</evidence>
<dbReference type="InterPro" id="IPR003594">
    <property type="entry name" value="HATPase_dom"/>
</dbReference>
<dbReference type="InterPro" id="IPR004358">
    <property type="entry name" value="Sig_transdc_His_kin-like_C"/>
</dbReference>
<dbReference type="Gene3D" id="1.10.287.130">
    <property type="match status" value="1"/>
</dbReference>
<dbReference type="InterPro" id="IPR036097">
    <property type="entry name" value="HisK_dim/P_sf"/>
</dbReference>
<dbReference type="SMART" id="SM00091">
    <property type="entry name" value="PAS"/>
    <property type="match status" value="4"/>
</dbReference>
<keyword evidence="4" id="KW-0808">Transferase</keyword>
<dbReference type="Pfam" id="PF13426">
    <property type="entry name" value="PAS_9"/>
    <property type="match status" value="1"/>
</dbReference>
<dbReference type="InterPro" id="IPR005467">
    <property type="entry name" value="His_kinase_dom"/>
</dbReference>
<dbReference type="SMART" id="SM00086">
    <property type="entry name" value="PAC"/>
    <property type="match status" value="3"/>
</dbReference>
<dbReference type="PANTHER" id="PTHR43304:SF1">
    <property type="entry name" value="PAC DOMAIN-CONTAINING PROTEIN"/>
    <property type="match status" value="1"/>
</dbReference>
<dbReference type="Gene3D" id="3.30.565.10">
    <property type="entry name" value="Histidine kinase-like ATPase, C-terminal domain"/>
    <property type="match status" value="1"/>
</dbReference>
<reference evidence="11" key="1">
    <citation type="submission" date="2016-10" db="EMBL/GenBank/DDBJ databases">
        <authorList>
            <person name="Varghese N."/>
            <person name="Submissions S."/>
        </authorList>
    </citation>
    <scope>NUCLEOTIDE SEQUENCE [LARGE SCALE GENOMIC DNA]</scope>
    <source>
        <strain evidence="11">DSM 24499</strain>
    </source>
</reference>
<evidence type="ECO:0000256" key="6">
    <source>
        <dbReference type="SAM" id="Coils"/>
    </source>
</evidence>
<feature type="domain" description="PAC" evidence="9">
    <location>
        <begin position="510"/>
        <end position="562"/>
    </location>
</feature>
<evidence type="ECO:0000256" key="2">
    <source>
        <dbReference type="ARBA" id="ARBA00012438"/>
    </source>
</evidence>
<protein>
    <recommendedName>
        <fullName evidence="2">histidine kinase</fullName>
        <ecNumber evidence="2">2.7.13.3</ecNumber>
    </recommendedName>
</protein>
<dbReference type="EMBL" id="FOKV01000006">
    <property type="protein sequence ID" value="SFC63852.1"/>
    <property type="molecule type" value="Genomic_DNA"/>
</dbReference>
<feature type="domain" description="PAC" evidence="9">
    <location>
        <begin position="128"/>
        <end position="180"/>
    </location>
</feature>
<evidence type="ECO:0000313" key="10">
    <source>
        <dbReference type="EMBL" id="SFC63852.1"/>
    </source>
</evidence>
<dbReference type="PRINTS" id="PR00344">
    <property type="entry name" value="BCTRLSENSOR"/>
</dbReference>
<gene>
    <name evidence="10" type="ORF">SAMN04487907_106146</name>
</gene>
<dbReference type="InterPro" id="IPR035965">
    <property type="entry name" value="PAS-like_dom_sf"/>
</dbReference>
<evidence type="ECO:0000259" key="9">
    <source>
        <dbReference type="PROSITE" id="PS50113"/>
    </source>
</evidence>
<dbReference type="Pfam" id="PF00512">
    <property type="entry name" value="HisKA"/>
    <property type="match status" value="1"/>
</dbReference>
<dbReference type="GO" id="GO:0000155">
    <property type="term" value="F:phosphorelay sensor kinase activity"/>
    <property type="evidence" value="ECO:0007669"/>
    <property type="project" value="InterPro"/>
</dbReference>
<dbReference type="InterPro" id="IPR000014">
    <property type="entry name" value="PAS"/>
</dbReference>
<dbReference type="PROSITE" id="PS50113">
    <property type="entry name" value="PAC"/>
    <property type="match status" value="3"/>
</dbReference>
<evidence type="ECO:0000256" key="3">
    <source>
        <dbReference type="ARBA" id="ARBA00022553"/>
    </source>
</evidence>
<keyword evidence="6" id="KW-0175">Coiled coil</keyword>
<dbReference type="Proteomes" id="UP000199438">
    <property type="component" value="Unassembled WGS sequence"/>
</dbReference>
<evidence type="ECO:0000256" key="5">
    <source>
        <dbReference type="ARBA" id="ARBA00022777"/>
    </source>
</evidence>
<dbReference type="Pfam" id="PF13188">
    <property type="entry name" value="PAS_8"/>
    <property type="match status" value="1"/>
</dbReference>
<keyword evidence="3" id="KW-0597">Phosphoprotein</keyword>
<dbReference type="Pfam" id="PF00989">
    <property type="entry name" value="PAS"/>
    <property type="match status" value="1"/>
</dbReference>
<feature type="domain" description="PAC" evidence="9">
    <location>
        <begin position="255"/>
        <end position="307"/>
    </location>
</feature>
<proteinExistence type="predicted"/>
<evidence type="ECO:0000256" key="1">
    <source>
        <dbReference type="ARBA" id="ARBA00000085"/>
    </source>
</evidence>
<dbReference type="CDD" id="cd00082">
    <property type="entry name" value="HisKA"/>
    <property type="match status" value="1"/>
</dbReference>
<dbReference type="InterPro" id="IPR013655">
    <property type="entry name" value="PAS_fold_3"/>
</dbReference>